<sequence>MIKIEKDGYKYKCQCASNLSITAPGETNKAPAQFLARNSDVIAQRRCTDARRLGKRGAKVYCTLKRQGADNKNNTCGRMRPAKDTLALSGSG</sequence>
<protein>
    <submittedName>
        <fullName evidence="2">Uncharacterized protein</fullName>
    </submittedName>
</protein>
<comment type="caution">
    <text evidence="2">The sequence shown here is derived from an EMBL/GenBank/DDBJ whole genome shotgun (WGS) entry which is preliminary data.</text>
</comment>
<dbReference type="EMBL" id="JAUZQC010000025">
    <property type="protein sequence ID" value="KAK5848512.1"/>
    <property type="molecule type" value="Genomic_DNA"/>
</dbReference>
<name>A0AAN7WTE5_ELEMC</name>
<accession>A0AAN7WTE5</accession>
<reference evidence="2 3" key="1">
    <citation type="journal article" date="2023" name="Genes (Basel)">
        <title>Chromosome-Level Genome Assembly and Circadian Gene Repertoire of the Patagonia Blennie Eleginops maclovinus-The Closest Ancestral Proxy of Antarctic Cryonotothenioids.</title>
        <authorList>
            <person name="Cheng C.C."/>
            <person name="Rivera-Colon A.G."/>
            <person name="Minhas B.F."/>
            <person name="Wilson L."/>
            <person name="Rayamajhi N."/>
            <person name="Vargas-Chacoff L."/>
            <person name="Catchen J.M."/>
        </authorList>
    </citation>
    <scope>NUCLEOTIDE SEQUENCE [LARGE SCALE GENOMIC DNA]</scope>
    <source>
        <strain evidence="2">JMC-PN-2008</strain>
    </source>
</reference>
<dbReference type="AlphaFoldDB" id="A0AAN7WTE5"/>
<organism evidence="2 3">
    <name type="scientific">Eleginops maclovinus</name>
    <name type="common">Patagonian blennie</name>
    <name type="synonym">Eleginus maclovinus</name>
    <dbReference type="NCBI Taxonomy" id="56733"/>
    <lineage>
        <taxon>Eukaryota</taxon>
        <taxon>Metazoa</taxon>
        <taxon>Chordata</taxon>
        <taxon>Craniata</taxon>
        <taxon>Vertebrata</taxon>
        <taxon>Euteleostomi</taxon>
        <taxon>Actinopterygii</taxon>
        <taxon>Neopterygii</taxon>
        <taxon>Teleostei</taxon>
        <taxon>Neoteleostei</taxon>
        <taxon>Acanthomorphata</taxon>
        <taxon>Eupercaria</taxon>
        <taxon>Perciformes</taxon>
        <taxon>Notothenioidei</taxon>
        <taxon>Eleginopidae</taxon>
        <taxon>Eleginops</taxon>
    </lineage>
</organism>
<feature type="region of interest" description="Disordered" evidence="1">
    <location>
        <begin position="73"/>
        <end position="92"/>
    </location>
</feature>
<keyword evidence="3" id="KW-1185">Reference proteome</keyword>
<reference evidence="2 3" key="2">
    <citation type="journal article" date="2023" name="Mol. Biol. Evol.">
        <title>Genomics of Secondarily Temperate Adaptation in the Only Non-Antarctic Icefish.</title>
        <authorList>
            <person name="Rivera-Colon A.G."/>
            <person name="Rayamajhi N."/>
            <person name="Minhas B.F."/>
            <person name="Madrigal G."/>
            <person name="Bilyk K.T."/>
            <person name="Yoon V."/>
            <person name="Hune M."/>
            <person name="Gregory S."/>
            <person name="Cheng C.H.C."/>
            <person name="Catchen J.M."/>
        </authorList>
    </citation>
    <scope>NUCLEOTIDE SEQUENCE [LARGE SCALE GENOMIC DNA]</scope>
    <source>
        <strain evidence="2">JMC-PN-2008</strain>
    </source>
</reference>
<proteinExistence type="predicted"/>
<gene>
    <name evidence="2" type="ORF">PBY51_006120</name>
</gene>
<dbReference type="Proteomes" id="UP001346869">
    <property type="component" value="Unassembled WGS sequence"/>
</dbReference>
<evidence type="ECO:0000313" key="2">
    <source>
        <dbReference type="EMBL" id="KAK5848512.1"/>
    </source>
</evidence>
<evidence type="ECO:0000256" key="1">
    <source>
        <dbReference type="SAM" id="MobiDB-lite"/>
    </source>
</evidence>
<evidence type="ECO:0000313" key="3">
    <source>
        <dbReference type="Proteomes" id="UP001346869"/>
    </source>
</evidence>